<evidence type="ECO:0000313" key="2">
    <source>
        <dbReference type="EMBL" id="KGF90358.1"/>
    </source>
</evidence>
<comment type="caution">
    <text evidence="2">The sequence shown here is derived from an EMBL/GenBank/DDBJ whole genome shotgun (WGS) entry which is preliminary data.</text>
</comment>
<dbReference type="Pfam" id="PF11947">
    <property type="entry name" value="DUF3464"/>
    <property type="match status" value="1"/>
</dbReference>
<dbReference type="InterPro" id="IPR021855">
    <property type="entry name" value="PAM68-like"/>
</dbReference>
<gene>
    <name evidence="2" type="ORF">EU93_1529</name>
</gene>
<evidence type="ECO:0008006" key="4">
    <source>
        <dbReference type="Google" id="ProtNLM"/>
    </source>
</evidence>
<protein>
    <recommendedName>
        <fullName evidence="4">DUF3464 domain-containing protein</fullName>
    </recommendedName>
</protein>
<proteinExistence type="predicted"/>
<name>A0A0A1ZQ85_PROMR</name>
<feature type="transmembrane region" description="Helical" evidence="1">
    <location>
        <begin position="90"/>
        <end position="110"/>
    </location>
</feature>
<dbReference type="Proteomes" id="UP000030491">
    <property type="component" value="Unassembled WGS sequence"/>
</dbReference>
<organism evidence="2 3">
    <name type="scientific">Prochlorococcus marinus str. MIT 9116</name>
    <dbReference type="NCBI Taxonomy" id="167544"/>
    <lineage>
        <taxon>Bacteria</taxon>
        <taxon>Bacillati</taxon>
        <taxon>Cyanobacteriota</taxon>
        <taxon>Cyanophyceae</taxon>
        <taxon>Synechococcales</taxon>
        <taxon>Prochlorococcaceae</taxon>
        <taxon>Prochlorococcus</taxon>
    </lineage>
</organism>
<keyword evidence="1" id="KW-0472">Membrane</keyword>
<evidence type="ECO:0000313" key="3">
    <source>
        <dbReference type="Proteomes" id="UP000030491"/>
    </source>
</evidence>
<dbReference type="OrthoDB" id="467509at2"/>
<reference evidence="3" key="1">
    <citation type="journal article" date="2014" name="Sci. Data">
        <title>Genomes of diverse isolates of the marine cyanobacterium Prochlorococcus.</title>
        <authorList>
            <person name="Biller S."/>
            <person name="Berube P."/>
            <person name="Thompson J."/>
            <person name="Kelly L."/>
            <person name="Roggensack S."/>
            <person name="Awad L."/>
            <person name="Roache-Johnson K."/>
            <person name="Ding H."/>
            <person name="Giovannoni S.J."/>
            <person name="Moore L.R."/>
            <person name="Chisholm S.W."/>
        </authorList>
    </citation>
    <scope>NUCLEOTIDE SEQUENCE [LARGE SCALE GENOMIC DNA]</scope>
</reference>
<dbReference type="PANTHER" id="PTHR34575:SF1">
    <property type="entry name" value="PROTEIN PAM68, CHLOROPLASTIC"/>
    <property type="match status" value="1"/>
</dbReference>
<dbReference type="EMBL" id="JNAJ01000017">
    <property type="protein sequence ID" value="KGF90358.1"/>
    <property type="molecule type" value="Genomic_DNA"/>
</dbReference>
<dbReference type="RefSeq" id="WP_032514320.1">
    <property type="nucleotide sequence ID" value="NZ_JNAJ01000017.1"/>
</dbReference>
<dbReference type="AlphaFoldDB" id="A0A0A1ZQ85"/>
<feature type="transmembrane region" description="Helical" evidence="1">
    <location>
        <begin position="56"/>
        <end position="78"/>
    </location>
</feature>
<accession>A0A0A1ZQ85</accession>
<sequence length="149" mass="16413">MKKKQSKKKIQNKKKKIYSEKTAFANLEKTSNTVTTPNRSSSGIPKYVADRMARRIFFTAGIPTILGMSVFVVSYIIVTKNIAEIPPSSTIAISALFFLLGLAGLSFGILSASWDKEPGSFFGIENIPMNIQRAKAAFKPATQNFEKNS</sequence>
<dbReference type="PANTHER" id="PTHR34575">
    <property type="entry name" value="PROTEIN PAM68, CHLOROPLASTIC"/>
    <property type="match status" value="1"/>
</dbReference>
<evidence type="ECO:0000256" key="1">
    <source>
        <dbReference type="SAM" id="Phobius"/>
    </source>
</evidence>
<keyword evidence="1" id="KW-0812">Transmembrane</keyword>
<keyword evidence="1" id="KW-1133">Transmembrane helix</keyword>